<dbReference type="STRING" id="1314790.A0A1Y1XXV9"/>
<name>A0A1Y1XXV9_9FUNG</name>
<comment type="cofactor">
    <cofactor evidence="1">
        <name>FAD</name>
        <dbReference type="ChEBI" id="CHEBI:57692"/>
    </cofactor>
</comment>
<feature type="chain" id="PRO_5012575937" evidence="6">
    <location>
        <begin position="17"/>
        <end position="477"/>
    </location>
</feature>
<evidence type="ECO:0000259" key="7">
    <source>
        <dbReference type="PROSITE" id="PS51387"/>
    </source>
</evidence>
<dbReference type="AlphaFoldDB" id="A0A1Y1XXV9"/>
<keyword evidence="3" id="KW-0285">Flavoprotein</keyword>
<keyword evidence="9" id="KW-1185">Reference proteome</keyword>
<dbReference type="PROSITE" id="PS00862">
    <property type="entry name" value="OX2_COVAL_FAD"/>
    <property type="match status" value="1"/>
</dbReference>
<evidence type="ECO:0000256" key="4">
    <source>
        <dbReference type="ARBA" id="ARBA00022827"/>
    </source>
</evidence>
<dbReference type="PANTHER" id="PTHR42973">
    <property type="entry name" value="BINDING OXIDOREDUCTASE, PUTATIVE (AFU_ORTHOLOGUE AFUA_1G17690)-RELATED"/>
    <property type="match status" value="1"/>
</dbReference>
<evidence type="ECO:0000256" key="5">
    <source>
        <dbReference type="ARBA" id="ARBA00023002"/>
    </source>
</evidence>
<dbReference type="EMBL" id="MCFE01000373">
    <property type="protein sequence ID" value="ORX90581.1"/>
    <property type="molecule type" value="Genomic_DNA"/>
</dbReference>
<evidence type="ECO:0000313" key="9">
    <source>
        <dbReference type="Proteomes" id="UP000193498"/>
    </source>
</evidence>
<protein>
    <submittedName>
        <fullName evidence="8">FAD-binding domain-containing protein</fullName>
    </submittedName>
</protein>
<dbReference type="InterPro" id="IPR050416">
    <property type="entry name" value="FAD-linked_Oxidoreductase"/>
</dbReference>
<dbReference type="InParanoid" id="A0A1Y1XXV9"/>
<keyword evidence="4" id="KW-0274">FAD</keyword>
<dbReference type="Pfam" id="PF01565">
    <property type="entry name" value="FAD_binding_4"/>
    <property type="match status" value="1"/>
</dbReference>
<dbReference type="InterPro" id="IPR036318">
    <property type="entry name" value="FAD-bd_PCMH-like_sf"/>
</dbReference>
<evidence type="ECO:0000256" key="6">
    <source>
        <dbReference type="SAM" id="SignalP"/>
    </source>
</evidence>
<dbReference type="PANTHER" id="PTHR42973:SF39">
    <property type="entry name" value="FAD-BINDING PCMH-TYPE DOMAIN-CONTAINING PROTEIN"/>
    <property type="match status" value="1"/>
</dbReference>
<dbReference type="OrthoDB" id="415825at2759"/>
<feature type="signal peptide" evidence="6">
    <location>
        <begin position="1"/>
        <end position="16"/>
    </location>
</feature>
<dbReference type="Gene3D" id="3.30.43.10">
    <property type="entry name" value="Uridine Diphospho-n-acetylenolpyruvylglucosamine Reductase, domain 2"/>
    <property type="match status" value="1"/>
</dbReference>
<dbReference type="GO" id="GO:0071949">
    <property type="term" value="F:FAD binding"/>
    <property type="evidence" value="ECO:0007669"/>
    <property type="project" value="InterPro"/>
</dbReference>
<evidence type="ECO:0000256" key="3">
    <source>
        <dbReference type="ARBA" id="ARBA00022630"/>
    </source>
</evidence>
<comment type="similarity">
    <text evidence="2">Belongs to the oxygen-dependent FAD-linked oxidoreductase family.</text>
</comment>
<evidence type="ECO:0000313" key="8">
    <source>
        <dbReference type="EMBL" id="ORX90581.1"/>
    </source>
</evidence>
<dbReference type="Pfam" id="PF08031">
    <property type="entry name" value="BBE"/>
    <property type="match status" value="1"/>
</dbReference>
<dbReference type="PROSITE" id="PS51387">
    <property type="entry name" value="FAD_PCMH"/>
    <property type="match status" value="1"/>
</dbReference>
<proteinExistence type="inferred from homology"/>
<keyword evidence="6" id="KW-0732">Signal</keyword>
<dbReference type="InterPro" id="IPR016169">
    <property type="entry name" value="FAD-bd_PCMH_sub2"/>
</dbReference>
<dbReference type="Proteomes" id="UP000193498">
    <property type="component" value="Unassembled WGS sequence"/>
</dbReference>
<reference evidence="8 9" key="1">
    <citation type="submission" date="2016-07" db="EMBL/GenBank/DDBJ databases">
        <title>Pervasive Adenine N6-methylation of Active Genes in Fungi.</title>
        <authorList>
            <consortium name="DOE Joint Genome Institute"/>
            <person name="Mondo S.J."/>
            <person name="Dannebaum R.O."/>
            <person name="Kuo R.C."/>
            <person name="Labutti K."/>
            <person name="Haridas S."/>
            <person name="Kuo A."/>
            <person name="Salamov A."/>
            <person name="Ahrendt S.R."/>
            <person name="Lipzen A."/>
            <person name="Sullivan W."/>
            <person name="Andreopoulos W.B."/>
            <person name="Clum A."/>
            <person name="Lindquist E."/>
            <person name="Daum C."/>
            <person name="Ramamoorthy G.K."/>
            <person name="Gryganskyi A."/>
            <person name="Culley D."/>
            <person name="Magnuson J.K."/>
            <person name="James T.Y."/>
            <person name="O'Malley M.A."/>
            <person name="Stajich J.E."/>
            <person name="Spatafora J.W."/>
            <person name="Visel A."/>
            <person name="Grigoriev I.V."/>
        </authorList>
    </citation>
    <scope>NUCLEOTIDE SEQUENCE [LARGE SCALE GENOMIC DNA]</scope>
    <source>
        <strain evidence="8 9">CBS 931.73</strain>
    </source>
</reference>
<keyword evidence="5" id="KW-0560">Oxidoreductase</keyword>
<dbReference type="InterPro" id="IPR016166">
    <property type="entry name" value="FAD-bd_PCMH"/>
</dbReference>
<dbReference type="InterPro" id="IPR012951">
    <property type="entry name" value="BBE"/>
</dbReference>
<evidence type="ECO:0000256" key="1">
    <source>
        <dbReference type="ARBA" id="ARBA00001974"/>
    </source>
</evidence>
<dbReference type="SUPFAM" id="SSF56176">
    <property type="entry name" value="FAD-binding/transporter-associated domain-like"/>
    <property type="match status" value="1"/>
</dbReference>
<dbReference type="Gene3D" id="3.40.462.20">
    <property type="match status" value="1"/>
</dbReference>
<sequence>MRTIVLLTLLPALAYGGSIEDCFKKAGTPIVSQSSSEYSKVNFNFNKRFNFKPLLYVVAGSVKDVQNAVKCSVQNNRTISARSGGHSYEAYSQGGRNGDVIVDLSKLNDVKIDAKSSSAVIGAGSLLGPTYYKLFKNGNYGIPAGTCPQVGIGGHALGGGFGLFSRKHGMVSDNVLEINIVNAKGEALVANAKSNPDLYWALRGGGQGSYGIVTSFKVKLFKAPSKVTTFSYSWDFKDFTRVYQAFQDLAFSDPSDLLGPSLYINPGDGVIFQGAFQDTKSKLNAVIKSFLSAAPKPTGVSVKEGTLLDAVSEFSGISGGVEALAKVKFGGTPREYLKAHSAIVQKPINNQGVQALQAALAKAPAYGYFLFDMYGGAVGRVSPTATAFVHRKDTKMVAQMIIEPPKVSARDTKWLADAYKSVKPYFSSSAYQNYIDRDLNDWQSAYYGVNFKRLVQVKRKYDPSNVFHFAQSIPVKA</sequence>
<dbReference type="InterPro" id="IPR006093">
    <property type="entry name" value="Oxy_OxRdtase_FAD_BS"/>
</dbReference>
<dbReference type="GO" id="GO:0016491">
    <property type="term" value="F:oxidoreductase activity"/>
    <property type="evidence" value="ECO:0007669"/>
    <property type="project" value="UniProtKB-KW"/>
</dbReference>
<dbReference type="InterPro" id="IPR006094">
    <property type="entry name" value="Oxid_FAD_bind_N"/>
</dbReference>
<feature type="domain" description="FAD-binding PCMH-type" evidence="7">
    <location>
        <begin position="49"/>
        <end position="223"/>
    </location>
</feature>
<dbReference type="Gene3D" id="3.30.465.10">
    <property type="match status" value="1"/>
</dbReference>
<evidence type="ECO:0000256" key="2">
    <source>
        <dbReference type="ARBA" id="ARBA00005466"/>
    </source>
</evidence>
<organism evidence="8 9">
    <name type="scientific">Basidiobolus meristosporus CBS 931.73</name>
    <dbReference type="NCBI Taxonomy" id="1314790"/>
    <lineage>
        <taxon>Eukaryota</taxon>
        <taxon>Fungi</taxon>
        <taxon>Fungi incertae sedis</taxon>
        <taxon>Zoopagomycota</taxon>
        <taxon>Entomophthoromycotina</taxon>
        <taxon>Basidiobolomycetes</taxon>
        <taxon>Basidiobolales</taxon>
        <taxon>Basidiobolaceae</taxon>
        <taxon>Basidiobolus</taxon>
    </lineage>
</organism>
<accession>A0A1Y1XXV9</accession>
<dbReference type="InterPro" id="IPR016167">
    <property type="entry name" value="FAD-bd_PCMH_sub1"/>
</dbReference>
<comment type="caution">
    <text evidence="8">The sequence shown here is derived from an EMBL/GenBank/DDBJ whole genome shotgun (WGS) entry which is preliminary data.</text>
</comment>
<gene>
    <name evidence="8" type="ORF">K493DRAFT_287869</name>
</gene>